<comment type="caution">
    <text evidence="1">The sequence shown here is derived from an EMBL/GenBank/DDBJ whole genome shotgun (WGS) entry which is preliminary data.</text>
</comment>
<dbReference type="EMBL" id="LAZR01041156">
    <property type="protein sequence ID" value="KKL12698.1"/>
    <property type="molecule type" value="Genomic_DNA"/>
</dbReference>
<organism evidence="1">
    <name type="scientific">marine sediment metagenome</name>
    <dbReference type="NCBI Taxonomy" id="412755"/>
    <lineage>
        <taxon>unclassified sequences</taxon>
        <taxon>metagenomes</taxon>
        <taxon>ecological metagenomes</taxon>
    </lineage>
</organism>
<dbReference type="AlphaFoldDB" id="A0A0F9DL90"/>
<evidence type="ECO:0000313" key="1">
    <source>
        <dbReference type="EMBL" id="KKL12698.1"/>
    </source>
</evidence>
<protein>
    <submittedName>
        <fullName evidence="1">Uncharacterized protein</fullName>
    </submittedName>
</protein>
<sequence>MGFFDMFTGRTKALEFKLLFDTDDKVSINITPYTSPIRNEYFFLFGLYFSKIFYNLGGFTSQGAMIAVNAVNNIIVSGISSQTNCFKEADCDDVIQYAQVPTSVVNQISGSISVSKNGNRTIWLNLPSNTTEQHLVFGLIALMQFVINENIDNQNNLTSFSLMCKSMVTAYENGAGTDMRDIIIIPMAAYYEAFI</sequence>
<proteinExistence type="predicted"/>
<gene>
    <name evidence="1" type="ORF">LCGC14_2533160</name>
</gene>
<reference evidence="1" key="1">
    <citation type="journal article" date="2015" name="Nature">
        <title>Complex archaea that bridge the gap between prokaryotes and eukaryotes.</title>
        <authorList>
            <person name="Spang A."/>
            <person name="Saw J.H."/>
            <person name="Jorgensen S.L."/>
            <person name="Zaremba-Niedzwiedzka K."/>
            <person name="Martijn J."/>
            <person name="Lind A.E."/>
            <person name="van Eijk R."/>
            <person name="Schleper C."/>
            <person name="Guy L."/>
            <person name="Ettema T.J."/>
        </authorList>
    </citation>
    <scope>NUCLEOTIDE SEQUENCE</scope>
</reference>
<accession>A0A0F9DL90</accession>
<name>A0A0F9DL90_9ZZZZ</name>